<sequence length="89" mass="9980">MTKEEFKAGVLFLISVRNDYQFDPKSSGYLGFLNCGEDITDDPGFMILVKNQEEFEPIMEGLGIDTESGIHAEETVFTIKTTILSIPTR</sequence>
<protein>
    <submittedName>
        <fullName evidence="1">Uncharacterized protein</fullName>
    </submittedName>
</protein>
<reference evidence="1" key="1">
    <citation type="submission" date="2020-04" db="EMBL/GenBank/DDBJ databases">
        <authorList>
            <person name="Chiriac C."/>
            <person name="Salcher M."/>
            <person name="Ghai R."/>
            <person name="Kavagutti S V."/>
        </authorList>
    </citation>
    <scope>NUCLEOTIDE SEQUENCE</scope>
</reference>
<gene>
    <name evidence="1" type="ORF">UFOVP699_172</name>
</gene>
<accession>A0A6J5NNX4</accession>
<proteinExistence type="predicted"/>
<organism evidence="1">
    <name type="scientific">uncultured Caudovirales phage</name>
    <dbReference type="NCBI Taxonomy" id="2100421"/>
    <lineage>
        <taxon>Viruses</taxon>
        <taxon>Duplodnaviria</taxon>
        <taxon>Heunggongvirae</taxon>
        <taxon>Uroviricota</taxon>
        <taxon>Caudoviricetes</taxon>
        <taxon>Peduoviridae</taxon>
        <taxon>Maltschvirus</taxon>
        <taxon>Maltschvirus maltsch</taxon>
    </lineage>
</organism>
<name>A0A6J5NNX4_9CAUD</name>
<evidence type="ECO:0000313" key="1">
    <source>
        <dbReference type="EMBL" id="CAB4159436.1"/>
    </source>
</evidence>
<dbReference type="EMBL" id="LR796670">
    <property type="protein sequence ID" value="CAB4159436.1"/>
    <property type="molecule type" value="Genomic_DNA"/>
</dbReference>